<evidence type="ECO:0000313" key="2">
    <source>
        <dbReference type="EMBL" id="VUC23744.1"/>
    </source>
</evidence>
<accession>A0ABY6U0U9</accession>
<comment type="caution">
    <text evidence="2">The sequence shown here is derived from an EMBL/GenBank/DDBJ whole genome shotgun (WGS) entry which is preliminary data.</text>
</comment>
<keyword evidence="3" id="KW-1185">Reference proteome</keyword>
<protein>
    <recommendedName>
        <fullName evidence="1">F-box domain-containing protein</fullName>
    </recommendedName>
</protein>
<name>A0ABY6U0U9_BIOOC</name>
<dbReference type="SUPFAM" id="SSF81383">
    <property type="entry name" value="F-box domain"/>
    <property type="match status" value="1"/>
</dbReference>
<organism evidence="2 3">
    <name type="scientific">Bionectria ochroleuca</name>
    <name type="common">Gliocladium roseum</name>
    <dbReference type="NCBI Taxonomy" id="29856"/>
    <lineage>
        <taxon>Eukaryota</taxon>
        <taxon>Fungi</taxon>
        <taxon>Dikarya</taxon>
        <taxon>Ascomycota</taxon>
        <taxon>Pezizomycotina</taxon>
        <taxon>Sordariomycetes</taxon>
        <taxon>Hypocreomycetidae</taxon>
        <taxon>Hypocreales</taxon>
        <taxon>Bionectriaceae</taxon>
        <taxon>Clonostachys</taxon>
    </lineage>
</organism>
<reference evidence="2 3" key="1">
    <citation type="submission" date="2019-06" db="EMBL/GenBank/DDBJ databases">
        <authorList>
            <person name="Broberg M."/>
        </authorList>
    </citation>
    <scope>NUCLEOTIDE SEQUENCE [LARGE SCALE GENOMIC DNA]</scope>
</reference>
<evidence type="ECO:0000259" key="1">
    <source>
        <dbReference type="PROSITE" id="PS50181"/>
    </source>
</evidence>
<dbReference type="PROSITE" id="PS50181">
    <property type="entry name" value="FBOX"/>
    <property type="match status" value="1"/>
</dbReference>
<dbReference type="EMBL" id="CABFNS010000711">
    <property type="protein sequence ID" value="VUC23744.1"/>
    <property type="molecule type" value="Genomic_DNA"/>
</dbReference>
<dbReference type="InterPro" id="IPR036047">
    <property type="entry name" value="F-box-like_dom_sf"/>
</dbReference>
<evidence type="ECO:0000313" key="3">
    <source>
        <dbReference type="Proteomes" id="UP000766486"/>
    </source>
</evidence>
<feature type="domain" description="F-box" evidence="1">
    <location>
        <begin position="2"/>
        <end position="34"/>
    </location>
</feature>
<sequence length="543" mass="63464">MPPTLLSLPVEMQMEIASSLSGRDVKNLRLVCRKASERFPLKFSRVFLSPNDADIEVFHLADAVEFQTRCELETAKTRVRQKRFSQLGLQLADKMKRPEADEDDYDFSTDFSEPRGGMLSASKCIQVYNSLVRCQKENIESREDLRALSDYIYRFPRLKKITICHATQGWLFEPFYDTPTIRLLPRGFRYQPNRLDWMRTYEDEAWTEMKSKYSKYFRGYIGILNIFASIGNNLQIEELSIQSNGLRFGLTAHIFDHPTPEYRDFVAMLSRPTFRRLDLTLTTNDQYRTHWPAFRSGHLRHALSQAVNLEHFSLTADIHTCFYSPDEDCWTPLKQFIPISYWPMLRSFRLMDFVVKQDDLVTFLGALPPNVRIIELGQIHFVPGHGDYATLLDLIKTELHWSDRQVAKQPRLTIIIAISDFAPPGMMIWIDFETQEFIYNDGENPFRGPRGPMNVDAGVGVERDAFNPGHEWPHQDDFDWEEEVRIMRRQNYRLRMDLNNYLDNIAWGPDVASRLLAAREGPRGPWLDDEIDDMHFDASFDIE</sequence>
<gene>
    <name evidence="2" type="ORF">CLO192961_LOCUS125317</name>
</gene>
<proteinExistence type="predicted"/>
<dbReference type="Proteomes" id="UP000766486">
    <property type="component" value="Unassembled WGS sequence"/>
</dbReference>
<dbReference type="InterPro" id="IPR001810">
    <property type="entry name" value="F-box_dom"/>
</dbReference>